<dbReference type="EC" id="2.6.1.-" evidence="7"/>
<accession>A0A6B1ICH8</accession>
<evidence type="ECO:0000313" key="10">
    <source>
        <dbReference type="Proteomes" id="UP000452321"/>
    </source>
</evidence>
<evidence type="ECO:0000256" key="7">
    <source>
        <dbReference type="RuleBase" id="RU000481"/>
    </source>
</evidence>
<protein>
    <recommendedName>
        <fullName evidence="7">Aminotransferase</fullName>
        <ecNumber evidence="7">2.6.1.-</ecNumber>
    </recommendedName>
</protein>
<dbReference type="InterPro" id="IPR004839">
    <property type="entry name" value="Aminotransferase_I/II_large"/>
</dbReference>
<dbReference type="Pfam" id="PF00155">
    <property type="entry name" value="Aminotran_1_2"/>
    <property type="match status" value="1"/>
</dbReference>
<feature type="domain" description="Aminotransferase class I/classII large" evidence="8">
    <location>
        <begin position="21"/>
        <end position="354"/>
    </location>
</feature>
<sequence length="377" mass="40656">MEYEEPKFFHVMQYAAAADGDVIDMVSGNPDWEPPAALREALREYADLPPADFQYPPSDGLRELREAIAERRGVDPDRVVVTNGTGEANYLAMARALDRGAGDEALLMDPVYPYYPGKTHLLGGEPTLVPTARDGGLDVDAVREAASEDTALIVLNTPNNPTGAVYDLDAVREVVGVAEAVDAVVVVDEVYDRFDLAGSFESALTLDSDRVIVTSGFSKSMAITGLRVGYGVFPEAHVGDAKTRHMLVNVTGARPSQYAVYHALAETEPDYYAQSRDLLADRVDAFTDALDAAGAEYSRPEGAFYVLARFEGFPGTMANVKRLVDEAGVAGMPGEAFGTARDEWIRFALVTPRATEAAERLADYFADGAPETPADSR</sequence>
<gene>
    <name evidence="9" type="ORF">GLW30_01680</name>
</gene>
<comment type="subunit">
    <text evidence="3">Homodimer.</text>
</comment>
<comment type="caution">
    <text evidence="9">The sequence shown here is derived from an EMBL/GenBank/DDBJ whole genome shotgun (WGS) entry which is preliminary data.</text>
</comment>
<dbReference type="EMBL" id="WMFC01000001">
    <property type="protein sequence ID" value="MYL66443.1"/>
    <property type="molecule type" value="Genomic_DNA"/>
</dbReference>
<evidence type="ECO:0000256" key="2">
    <source>
        <dbReference type="ARBA" id="ARBA00007441"/>
    </source>
</evidence>
<proteinExistence type="inferred from homology"/>
<evidence type="ECO:0000256" key="6">
    <source>
        <dbReference type="ARBA" id="ARBA00022898"/>
    </source>
</evidence>
<dbReference type="CDD" id="cd00609">
    <property type="entry name" value="AAT_like"/>
    <property type="match status" value="1"/>
</dbReference>
<dbReference type="GO" id="GO:0008483">
    <property type="term" value="F:transaminase activity"/>
    <property type="evidence" value="ECO:0007669"/>
    <property type="project" value="UniProtKB-KW"/>
</dbReference>
<dbReference type="PROSITE" id="PS00105">
    <property type="entry name" value="AA_TRANSFER_CLASS_1"/>
    <property type="match status" value="1"/>
</dbReference>
<comment type="similarity">
    <text evidence="2 7">Belongs to the class-I pyridoxal-phosphate-dependent aminotransferase family.</text>
</comment>
<dbReference type="PANTHER" id="PTHR46383:SF2">
    <property type="entry name" value="AMINOTRANSFERASE"/>
    <property type="match status" value="1"/>
</dbReference>
<dbReference type="GO" id="GO:0006520">
    <property type="term" value="P:amino acid metabolic process"/>
    <property type="evidence" value="ECO:0007669"/>
    <property type="project" value="InterPro"/>
</dbReference>
<dbReference type="InterPro" id="IPR015424">
    <property type="entry name" value="PyrdxlP-dep_Trfase"/>
</dbReference>
<dbReference type="SUPFAM" id="SSF53383">
    <property type="entry name" value="PLP-dependent transferases"/>
    <property type="match status" value="1"/>
</dbReference>
<name>A0A6B1ICH8_9EURY</name>
<dbReference type="InterPro" id="IPR050596">
    <property type="entry name" value="AspAT/PAT-like"/>
</dbReference>
<evidence type="ECO:0000256" key="4">
    <source>
        <dbReference type="ARBA" id="ARBA00022576"/>
    </source>
</evidence>
<dbReference type="AlphaFoldDB" id="A0A6B1ICH8"/>
<dbReference type="PANTHER" id="PTHR46383">
    <property type="entry name" value="ASPARTATE AMINOTRANSFERASE"/>
    <property type="match status" value="1"/>
</dbReference>
<reference evidence="9 10" key="1">
    <citation type="submission" date="2019-11" db="EMBL/GenBank/DDBJ databases">
        <title>Genome sequences of 17 halophilic strains isolated from different environments.</title>
        <authorList>
            <person name="Furrow R.E."/>
        </authorList>
    </citation>
    <scope>NUCLEOTIDE SEQUENCE [LARGE SCALE GENOMIC DNA]</scope>
    <source>
        <strain evidence="9 10">22502_06_Cabo</strain>
    </source>
</reference>
<dbReference type="GO" id="GO:0030170">
    <property type="term" value="F:pyridoxal phosphate binding"/>
    <property type="evidence" value="ECO:0007669"/>
    <property type="project" value="InterPro"/>
</dbReference>
<dbReference type="InterPro" id="IPR004838">
    <property type="entry name" value="NHTrfase_class1_PyrdxlP-BS"/>
</dbReference>
<evidence type="ECO:0000313" key="9">
    <source>
        <dbReference type="EMBL" id="MYL66443.1"/>
    </source>
</evidence>
<dbReference type="Proteomes" id="UP000452321">
    <property type="component" value="Unassembled WGS sequence"/>
</dbReference>
<evidence type="ECO:0000259" key="8">
    <source>
        <dbReference type="Pfam" id="PF00155"/>
    </source>
</evidence>
<evidence type="ECO:0000256" key="3">
    <source>
        <dbReference type="ARBA" id="ARBA00011738"/>
    </source>
</evidence>
<evidence type="ECO:0000256" key="5">
    <source>
        <dbReference type="ARBA" id="ARBA00022679"/>
    </source>
</evidence>
<dbReference type="Gene3D" id="3.40.640.10">
    <property type="entry name" value="Type I PLP-dependent aspartate aminotransferase-like (Major domain)"/>
    <property type="match status" value="1"/>
</dbReference>
<comment type="cofactor">
    <cofactor evidence="1 7">
        <name>pyridoxal 5'-phosphate</name>
        <dbReference type="ChEBI" id="CHEBI:597326"/>
    </cofactor>
</comment>
<organism evidence="9 10">
    <name type="scientific">Halorubrum distributum</name>
    <dbReference type="NCBI Taxonomy" id="29283"/>
    <lineage>
        <taxon>Archaea</taxon>
        <taxon>Methanobacteriati</taxon>
        <taxon>Methanobacteriota</taxon>
        <taxon>Stenosarchaea group</taxon>
        <taxon>Halobacteria</taxon>
        <taxon>Halobacteriales</taxon>
        <taxon>Haloferacaceae</taxon>
        <taxon>Halorubrum</taxon>
        <taxon>Halorubrum distributum group</taxon>
    </lineage>
</organism>
<keyword evidence="6" id="KW-0663">Pyridoxal phosphate</keyword>
<evidence type="ECO:0000256" key="1">
    <source>
        <dbReference type="ARBA" id="ARBA00001933"/>
    </source>
</evidence>
<dbReference type="RefSeq" id="WP_159357814.1">
    <property type="nucleotide sequence ID" value="NZ_WMFC01000001.1"/>
</dbReference>
<keyword evidence="5 7" id="KW-0808">Transferase</keyword>
<keyword evidence="4 7" id="KW-0032">Aminotransferase</keyword>
<dbReference type="InterPro" id="IPR015421">
    <property type="entry name" value="PyrdxlP-dep_Trfase_major"/>
</dbReference>